<proteinExistence type="predicted"/>
<dbReference type="VEuPathDB" id="FungiDB:A9K55_001793"/>
<dbReference type="Proteomes" id="UP000323067">
    <property type="component" value="Chromosome iii"/>
</dbReference>
<name>A0A2H4SRA5_CORMI</name>
<dbReference type="OrthoDB" id="4424523at2759"/>
<sequence>MANMEKYPLFGIPNAVTVDATPIPLDDATRELYQRAVADPSSITDAEMRTITLRPPPAQEDELCREKCDLPFDAVVQKALRGDKLTYDEAEAIKLGVRWKQKTETTARQLRQPPEDRELRYAAVEAVTPQSLKDARVIAQPVYAAAGDAASAAVLEYYQGSEMLQIKRALMTPWQAHILAQGHGGACGLVLFHPRRAAAAARWDAFRARMDLAVHHGLRAKAGGVKAPIMDGFALHLVETTGESSGGGGGEWQETFKELRDAGAVPPGLRTDAFLYVDDEALASVDGKRPFAWLWEPQDTEHGPLRVELNSIVPLLMARLTQRDLDGDARTKPFRHGPELAALHKAASYARSDDMIQIWPPDPRAT</sequence>
<dbReference type="VEuPathDB" id="FungiDB:CCM_00316"/>
<dbReference type="EMBL" id="CP023326">
    <property type="protein sequence ID" value="ATY65639.1"/>
    <property type="molecule type" value="Genomic_DNA"/>
</dbReference>
<protein>
    <submittedName>
        <fullName evidence="1">Uncharacterized protein</fullName>
    </submittedName>
</protein>
<accession>A0A2H4SRA5</accession>
<evidence type="ECO:0000313" key="1">
    <source>
        <dbReference type="EMBL" id="ATY65639.1"/>
    </source>
</evidence>
<evidence type="ECO:0000313" key="2">
    <source>
        <dbReference type="Proteomes" id="UP000323067"/>
    </source>
</evidence>
<reference evidence="1 2" key="1">
    <citation type="journal article" date="2017" name="BMC Genomics">
        <title>Chromosome level assembly and secondary metabolite potential of the parasitic fungus Cordyceps militaris.</title>
        <authorList>
            <person name="Kramer G.J."/>
            <person name="Nodwell J.R."/>
        </authorList>
    </citation>
    <scope>NUCLEOTIDE SEQUENCE [LARGE SCALE GENOMIC DNA]</scope>
    <source>
        <strain evidence="1 2">ATCC 34164</strain>
    </source>
</reference>
<organism evidence="1 2">
    <name type="scientific">Cordyceps militaris</name>
    <name type="common">Caterpillar fungus</name>
    <name type="synonym">Clavaria militaris</name>
    <dbReference type="NCBI Taxonomy" id="73501"/>
    <lineage>
        <taxon>Eukaryota</taxon>
        <taxon>Fungi</taxon>
        <taxon>Dikarya</taxon>
        <taxon>Ascomycota</taxon>
        <taxon>Pezizomycotina</taxon>
        <taxon>Sordariomycetes</taxon>
        <taxon>Hypocreomycetidae</taxon>
        <taxon>Hypocreales</taxon>
        <taxon>Cordycipitaceae</taxon>
        <taxon>Cordyceps</taxon>
    </lineage>
</organism>
<gene>
    <name evidence="1" type="ORF">A9K55_001793</name>
</gene>
<dbReference type="AlphaFoldDB" id="A0A2H4SRA5"/>